<proteinExistence type="predicted"/>
<dbReference type="EMBL" id="QRBF01000012">
    <property type="protein sequence ID" value="RDS80012.1"/>
    <property type="molecule type" value="Genomic_DNA"/>
</dbReference>
<evidence type="ECO:0000313" key="2">
    <source>
        <dbReference type="Proteomes" id="UP000255334"/>
    </source>
</evidence>
<dbReference type="OrthoDB" id="5951532at2"/>
<organism evidence="1 2">
    <name type="scientific">Dyella psychrodurans</name>
    <dbReference type="NCBI Taxonomy" id="1927960"/>
    <lineage>
        <taxon>Bacteria</taxon>
        <taxon>Pseudomonadati</taxon>
        <taxon>Pseudomonadota</taxon>
        <taxon>Gammaproteobacteria</taxon>
        <taxon>Lysobacterales</taxon>
        <taxon>Rhodanobacteraceae</taxon>
        <taxon>Dyella</taxon>
    </lineage>
</organism>
<comment type="caution">
    <text evidence="1">The sequence shown here is derived from an EMBL/GenBank/DDBJ whole genome shotgun (WGS) entry which is preliminary data.</text>
</comment>
<sequence length="84" mass="8964">MGQQDVEALAVKVGMFASNLKELSDRVVMESHQAMSQAAQNLALTAESAACQAKTGNAKRRRTIVGALLRAFNSCTGYAFDDAK</sequence>
<evidence type="ECO:0000313" key="1">
    <source>
        <dbReference type="EMBL" id="RDS80012.1"/>
    </source>
</evidence>
<accession>A0A370WV58</accession>
<dbReference type="Proteomes" id="UP000255334">
    <property type="component" value="Unassembled WGS sequence"/>
</dbReference>
<keyword evidence="2" id="KW-1185">Reference proteome</keyword>
<protein>
    <submittedName>
        <fullName evidence="1">Uncharacterized protein</fullName>
    </submittedName>
</protein>
<reference evidence="1 2" key="1">
    <citation type="submission" date="2018-07" db="EMBL/GenBank/DDBJ databases">
        <title>Dyella monticola sp. nov. and Dyella psychrodurans sp. nov. isolated from monsoon evergreen broad-leaved forest soil of Dinghu Mountain, China.</title>
        <authorList>
            <person name="Gao Z."/>
            <person name="Qiu L."/>
        </authorList>
    </citation>
    <scope>NUCLEOTIDE SEQUENCE [LARGE SCALE GENOMIC DNA]</scope>
    <source>
        <strain evidence="1 2">4MSK11</strain>
    </source>
</reference>
<dbReference type="RefSeq" id="WP_115479940.1">
    <property type="nucleotide sequence ID" value="NZ_QRBF01000012.1"/>
</dbReference>
<name>A0A370WV58_9GAMM</name>
<gene>
    <name evidence="1" type="ORF">DWU99_20355</name>
</gene>
<dbReference type="AlphaFoldDB" id="A0A370WV58"/>